<accession>A0A6J5E681</accession>
<sequence length="122" mass="12985">MQQGLIRKIGSLLGLVAILMATLAPTISQTLAASRHLDALCSAQSFADDGAGSRPGSHTQMSHGDACAYCSLLAHVPVVPSVQVPFAVTVWLIEHRRAVRFDTARRVEPLTSSQPRAPPFPS</sequence>
<keyword evidence="2" id="KW-1185">Reference proteome</keyword>
<evidence type="ECO:0008006" key="3">
    <source>
        <dbReference type="Google" id="ProtNLM"/>
    </source>
</evidence>
<dbReference type="EMBL" id="CADIKH010000018">
    <property type="protein sequence ID" value="CAB3761437.1"/>
    <property type="molecule type" value="Genomic_DNA"/>
</dbReference>
<gene>
    <name evidence="1" type="ORF">LMG29542_04080</name>
</gene>
<dbReference type="AlphaFoldDB" id="A0A6J5E681"/>
<name>A0A6J5E681_9BURK</name>
<proteinExistence type="predicted"/>
<organism evidence="1 2">
    <name type="scientific">Paraburkholderia humisilvae</name>
    <dbReference type="NCBI Taxonomy" id="627669"/>
    <lineage>
        <taxon>Bacteria</taxon>
        <taxon>Pseudomonadati</taxon>
        <taxon>Pseudomonadota</taxon>
        <taxon>Betaproteobacteria</taxon>
        <taxon>Burkholderiales</taxon>
        <taxon>Burkholderiaceae</taxon>
        <taxon>Paraburkholderia</taxon>
    </lineage>
</organism>
<dbReference type="Pfam" id="PF11162">
    <property type="entry name" value="DUF2946"/>
    <property type="match status" value="1"/>
</dbReference>
<protein>
    <recommendedName>
        <fullName evidence="3">DUF2946 domain-containing protein</fullName>
    </recommendedName>
</protein>
<reference evidence="1 2" key="1">
    <citation type="submission" date="2020-04" db="EMBL/GenBank/DDBJ databases">
        <authorList>
            <person name="De Canck E."/>
        </authorList>
    </citation>
    <scope>NUCLEOTIDE SEQUENCE [LARGE SCALE GENOMIC DNA]</scope>
    <source>
        <strain evidence="1 2">LMG 29542</strain>
    </source>
</reference>
<dbReference type="InterPro" id="IPR021333">
    <property type="entry name" value="DUF2946"/>
</dbReference>
<dbReference type="Proteomes" id="UP000494363">
    <property type="component" value="Unassembled WGS sequence"/>
</dbReference>
<dbReference type="RefSeq" id="WP_175228245.1">
    <property type="nucleotide sequence ID" value="NZ_CADIKH010000018.1"/>
</dbReference>
<evidence type="ECO:0000313" key="1">
    <source>
        <dbReference type="EMBL" id="CAB3761437.1"/>
    </source>
</evidence>
<evidence type="ECO:0000313" key="2">
    <source>
        <dbReference type="Proteomes" id="UP000494363"/>
    </source>
</evidence>